<dbReference type="PANTHER" id="PTHR46558">
    <property type="entry name" value="TRACRIPTIONAL REGULATORY PROTEIN-RELATED-RELATED"/>
    <property type="match status" value="1"/>
</dbReference>
<gene>
    <name evidence="3" type="ORF">L248_2812</name>
</gene>
<sequence>MSEKSPLAGNLQNLRAHFGYTLEQTAEGAGVTRQAIAKWESGQSVPDIAHASALARFYRGWPGPTA</sequence>
<keyword evidence="4" id="KW-1185">Reference proteome</keyword>
<dbReference type="PROSITE" id="PS50943">
    <property type="entry name" value="HTH_CROC1"/>
    <property type="match status" value="1"/>
</dbReference>
<dbReference type="AlphaFoldDB" id="U4TU68"/>
<dbReference type="STRING" id="1231336.L248_2812"/>
<dbReference type="InterPro" id="IPR001387">
    <property type="entry name" value="Cro/C1-type_HTH"/>
</dbReference>
<dbReference type="InterPro" id="IPR010982">
    <property type="entry name" value="Lambda_DNA-bd_dom_sf"/>
</dbReference>
<dbReference type="eggNOG" id="COG1476">
    <property type="taxonomic scope" value="Bacteria"/>
</dbReference>
<dbReference type="SMART" id="SM00530">
    <property type="entry name" value="HTH_XRE"/>
    <property type="match status" value="1"/>
</dbReference>
<dbReference type="SUPFAM" id="SSF47413">
    <property type="entry name" value="lambda repressor-like DNA-binding domains"/>
    <property type="match status" value="1"/>
</dbReference>
<organism evidence="3 4">
    <name type="scientific">Schleiferilactobacillus shenzhenensis LY-73</name>
    <dbReference type="NCBI Taxonomy" id="1231336"/>
    <lineage>
        <taxon>Bacteria</taxon>
        <taxon>Bacillati</taxon>
        <taxon>Bacillota</taxon>
        <taxon>Bacilli</taxon>
        <taxon>Lactobacillales</taxon>
        <taxon>Lactobacillaceae</taxon>
        <taxon>Schleiferilactobacillus</taxon>
    </lineage>
</organism>
<dbReference type="Gene3D" id="1.10.260.40">
    <property type="entry name" value="lambda repressor-like DNA-binding domains"/>
    <property type="match status" value="1"/>
</dbReference>
<dbReference type="CDD" id="cd00093">
    <property type="entry name" value="HTH_XRE"/>
    <property type="match status" value="1"/>
</dbReference>
<dbReference type="HOGENOM" id="CLU_2825772_0_0_9"/>
<dbReference type="RefSeq" id="WP_022529399.1">
    <property type="nucleotide sequence ID" value="NZ_KI271587.1"/>
</dbReference>
<evidence type="ECO:0000259" key="2">
    <source>
        <dbReference type="PROSITE" id="PS50943"/>
    </source>
</evidence>
<evidence type="ECO:0000313" key="4">
    <source>
        <dbReference type="Proteomes" id="UP000030647"/>
    </source>
</evidence>
<proteinExistence type="predicted"/>
<keyword evidence="1" id="KW-0238">DNA-binding</keyword>
<evidence type="ECO:0000256" key="1">
    <source>
        <dbReference type="ARBA" id="ARBA00023125"/>
    </source>
</evidence>
<dbReference type="GO" id="GO:0003677">
    <property type="term" value="F:DNA binding"/>
    <property type="evidence" value="ECO:0007669"/>
    <property type="project" value="UniProtKB-KW"/>
</dbReference>
<dbReference type="Pfam" id="PF01381">
    <property type="entry name" value="HTH_3"/>
    <property type="match status" value="1"/>
</dbReference>
<reference evidence="4" key="1">
    <citation type="journal article" date="2013" name="Genome Announc.">
        <title>Whole-Genome Sequencing of Lactobacillus shenzhenensis Strain LY-73T.</title>
        <authorList>
            <person name="Lin Z."/>
            <person name="Liu Z."/>
            <person name="Yang R."/>
            <person name="Zou Y."/>
            <person name="Wan D."/>
            <person name="Chen J."/>
            <person name="Guo M."/>
            <person name="Zhao J."/>
            <person name="Fang C."/>
            <person name="Yang R."/>
            <person name="Liu F."/>
        </authorList>
    </citation>
    <scope>NUCLEOTIDE SEQUENCE [LARGE SCALE GENOMIC DNA]</scope>
    <source>
        <strain evidence="4">LY-73</strain>
    </source>
</reference>
<dbReference type="PANTHER" id="PTHR46558:SF11">
    <property type="entry name" value="HTH-TYPE TRANSCRIPTIONAL REGULATOR XRE"/>
    <property type="match status" value="1"/>
</dbReference>
<dbReference type="EMBL" id="KI271587">
    <property type="protein sequence ID" value="ERL65413.1"/>
    <property type="molecule type" value="Genomic_DNA"/>
</dbReference>
<dbReference type="OrthoDB" id="9805856at2"/>
<protein>
    <recommendedName>
        <fullName evidence="2">HTH cro/C1-type domain-containing protein</fullName>
    </recommendedName>
</protein>
<name>U4TU68_9LACO</name>
<evidence type="ECO:0000313" key="3">
    <source>
        <dbReference type="EMBL" id="ERL65413.1"/>
    </source>
</evidence>
<accession>U4TU68</accession>
<dbReference type="Proteomes" id="UP000030647">
    <property type="component" value="Unassembled WGS sequence"/>
</dbReference>
<feature type="domain" description="HTH cro/C1-type" evidence="2">
    <location>
        <begin position="11"/>
        <end position="58"/>
    </location>
</feature>